<feature type="region of interest" description="Disordered" evidence="13">
    <location>
        <begin position="436"/>
        <end position="464"/>
    </location>
</feature>
<accession>A0AAD5X5H3</accession>
<keyword evidence="8" id="KW-0443">Lipid metabolism</keyword>
<keyword evidence="6" id="KW-0256">Endoplasmic reticulum</keyword>
<keyword evidence="16" id="KW-1185">Reference proteome</keyword>
<feature type="transmembrane region" description="Helical" evidence="14">
    <location>
        <begin position="239"/>
        <end position="258"/>
    </location>
</feature>
<keyword evidence="10" id="KW-0594">Phospholipid biosynthesis</keyword>
<proteinExistence type="predicted"/>
<keyword evidence="3" id="KW-0444">Lipid biosynthesis</keyword>
<keyword evidence="11" id="KW-1208">Phospholipid metabolism</keyword>
<feature type="transmembrane region" description="Helical" evidence="14">
    <location>
        <begin position="208"/>
        <end position="227"/>
    </location>
</feature>
<sequence>MDLDSTPLLTASTPPRGPPSPPAPETSLSDSELITSPTTSKYSYREAWEYQFSDELDPTVAFFYKPRTVFLLIGSLIGLVYLAFTTKEDDPVFNTKVGLSVAAAVLMITGLLQFRDGPFIRPHPAFWRVILSLSVIYEMLLVFILFQQKGHMRHLMTYIDPSLGVPLPERNYADNCEITSENLWNQMDIFVIAHSLGWFAKAIILRDYWFCWILSIMFEIMEYSLAHQLPNFAECWWDHWILDLILTNWVGTVVAIFLERYQRDSKLSGQVETDGAAIYTTQLDTLRVGHNKIIHELCGGLILTLPVPTNTISFNPQILQCELNAFYLKFLLWLPPEHFLNIWRLILYFFMALPAVRELYQFISDRRCKRLGMHAWMATANIMTELLINIKFGKGEFPEPAPKEIIYFWIGFVVLLFTYAVFHFLIPFLRGRNARKSKSRSRSNSRSGSPVKNGFGKVGKSKAS</sequence>
<name>A0AAD5X5H3_9FUNG</name>
<comment type="pathway">
    <text evidence="12">Phospholipid metabolism.</text>
</comment>
<keyword evidence="5 14" id="KW-0812">Transmembrane</keyword>
<feature type="transmembrane region" description="Helical" evidence="14">
    <location>
        <begin position="406"/>
        <end position="429"/>
    </location>
</feature>
<evidence type="ECO:0000256" key="2">
    <source>
        <dbReference type="ARBA" id="ARBA00005189"/>
    </source>
</evidence>
<comment type="subcellular location">
    <subcellularLocation>
        <location evidence="1">Endoplasmic reticulum membrane</location>
        <topology evidence="1">Multi-pass membrane protein</topology>
    </subcellularLocation>
</comment>
<evidence type="ECO:0000256" key="5">
    <source>
        <dbReference type="ARBA" id="ARBA00022692"/>
    </source>
</evidence>
<reference evidence="15" key="1">
    <citation type="submission" date="2020-05" db="EMBL/GenBank/DDBJ databases">
        <title>Phylogenomic resolution of chytrid fungi.</title>
        <authorList>
            <person name="Stajich J.E."/>
            <person name="Amses K."/>
            <person name="Simmons R."/>
            <person name="Seto K."/>
            <person name="Myers J."/>
            <person name="Bonds A."/>
            <person name="Quandt C.A."/>
            <person name="Barry K."/>
            <person name="Liu P."/>
            <person name="Grigoriev I."/>
            <person name="Longcore J.E."/>
            <person name="James T.Y."/>
        </authorList>
    </citation>
    <scope>NUCLEOTIDE SEQUENCE</scope>
    <source>
        <strain evidence="15">JEL0318</strain>
    </source>
</reference>
<feature type="transmembrane region" description="Helical" evidence="14">
    <location>
        <begin position="97"/>
        <end position="114"/>
    </location>
</feature>
<organism evidence="15 16">
    <name type="scientific">Rhizophlyctis rosea</name>
    <dbReference type="NCBI Taxonomy" id="64517"/>
    <lineage>
        <taxon>Eukaryota</taxon>
        <taxon>Fungi</taxon>
        <taxon>Fungi incertae sedis</taxon>
        <taxon>Chytridiomycota</taxon>
        <taxon>Chytridiomycota incertae sedis</taxon>
        <taxon>Chytridiomycetes</taxon>
        <taxon>Rhizophlyctidales</taxon>
        <taxon>Rhizophlyctidaceae</taxon>
        <taxon>Rhizophlyctis</taxon>
    </lineage>
</organism>
<dbReference type="GO" id="GO:0005789">
    <property type="term" value="C:endoplasmic reticulum membrane"/>
    <property type="evidence" value="ECO:0007669"/>
    <property type="project" value="UniProtKB-SubCell"/>
</dbReference>
<keyword evidence="9 14" id="KW-0472">Membrane</keyword>
<evidence type="ECO:0000313" key="16">
    <source>
        <dbReference type="Proteomes" id="UP001212841"/>
    </source>
</evidence>
<dbReference type="PANTHER" id="PTHR15362">
    <property type="entry name" value="PHOSPHATIDYLINOSITOL SYNTHASE"/>
    <property type="match status" value="1"/>
</dbReference>
<feature type="compositionally biased region" description="Pro residues" evidence="13">
    <location>
        <begin position="15"/>
        <end position="24"/>
    </location>
</feature>
<dbReference type="GO" id="GO:0106245">
    <property type="term" value="F:L-serine-phosphatidylethanolamine phosphatidyltransferase activity"/>
    <property type="evidence" value="ECO:0007669"/>
    <property type="project" value="InterPro"/>
</dbReference>
<evidence type="ECO:0000256" key="3">
    <source>
        <dbReference type="ARBA" id="ARBA00022516"/>
    </source>
</evidence>
<feature type="region of interest" description="Disordered" evidence="13">
    <location>
        <begin position="1"/>
        <end position="33"/>
    </location>
</feature>
<feature type="transmembrane region" description="Helical" evidence="14">
    <location>
        <begin position="126"/>
        <end position="146"/>
    </location>
</feature>
<feature type="transmembrane region" description="Helical" evidence="14">
    <location>
        <begin position="68"/>
        <end position="85"/>
    </location>
</feature>
<evidence type="ECO:0000256" key="4">
    <source>
        <dbReference type="ARBA" id="ARBA00022679"/>
    </source>
</evidence>
<dbReference type="Proteomes" id="UP001212841">
    <property type="component" value="Unassembled WGS sequence"/>
</dbReference>
<keyword evidence="7 14" id="KW-1133">Transmembrane helix</keyword>
<evidence type="ECO:0000256" key="10">
    <source>
        <dbReference type="ARBA" id="ARBA00023209"/>
    </source>
</evidence>
<evidence type="ECO:0000256" key="7">
    <source>
        <dbReference type="ARBA" id="ARBA00022989"/>
    </source>
</evidence>
<protein>
    <recommendedName>
        <fullName evidence="17">L-serine-phosphatidylethanolamine phosphatidyltransferase</fullName>
    </recommendedName>
</protein>
<evidence type="ECO:0000313" key="15">
    <source>
        <dbReference type="EMBL" id="KAJ3052825.1"/>
    </source>
</evidence>
<evidence type="ECO:0000256" key="14">
    <source>
        <dbReference type="SAM" id="Phobius"/>
    </source>
</evidence>
<evidence type="ECO:0000256" key="11">
    <source>
        <dbReference type="ARBA" id="ARBA00023264"/>
    </source>
</evidence>
<dbReference type="InterPro" id="IPR004277">
    <property type="entry name" value="PSS"/>
</dbReference>
<dbReference type="Pfam" id="PF03034">
    <property type="entry name" value="PSS"/>
    <property type="match status" value="2"/>
</dbReference>
<dbReference type="GO" id="GO:0006659">
    <property type="term" value="P:phosphatidylserine biosynthetic process"/>
    <property type="evidence" value="ECO:0007669"/>
    <property type="project" value="InterPro"/>
</dbReference>
<dbReference type="AlphaFoldDB" id="A0AAD5X5H3"/>
<evidence type="ECO:0000256" key="9">
    <source>
        <dbReference type="ARBA" id="ARBA00023136"/>
    </source>
</evidence>
<dbReference type="EMBL" id="JADGJD010000261">
    <property type="protein sequence ID" value="KAJ3052825.1"/>
    <property type="molecule type" value="Genomic_DNA"/>
</dbReference>
<keyword evidence="4" id="KW-0808">Transferase</keyword>
<gene>
    <name evidence="15" type="ORF">HK097_005587</name>
</gene>
<dbReference type="PANTHER" id="PTHR15362:SF7">
    <property type="entry name" value="PHOSPHATIDYLSERINE SYNTHASE 2"/>
    <property type="match status" value="1"/>
</dbReference>
<evidence type="ECO:0000256" key="1">
    <source>
        <dbReference type="ARBA" id="ARBA00004477"/>
    </source>
</evidence>
<evidence type="ECO:0000256" key="6">
    <source>
        <dbReference type="ARBA" id="ARBA00022824"/>
    </source>
</evidence>
<evidence type="ECO:0008006" key="17">
    <source>
        <dbReference type="Google" id="ProtNLM"/>
    </source>
</evidence>
<evidence type="ECO:0000256" key="13">
    <source>
        <dbReference type="SAM" id="MobiDB-lite"/>
    </source>
</evidence>
<evidence type="ECO:0000256" key="8">
    <source>
        <dbReference type="ARBA" id="ARBA00023098"/>
    </source>
</evidence>
<comment type="caution">
    <text evidence="15">The sequence shown here is derived from an EMBL/GenBank/DDBJ whole genome shotgun (WGS) entry which is preliminary data.</text>
</comment>
<evidence type="ECO:0000256" key="12">
    <source>
        <dbReference type="ARBA" id="ARBA00025707"/>
    </source>
</evidence>
<comment type="pathway">
    <text evidence="2">Lipid metabolism.</text>
</comment>